<name>A0A8I1FMK1_9PSED</name>
<dbReference type="OrthoDB" id="7025429at2"/>
<comment type="caution">
    <text evidence="2">The sequence shown here is derived from an EMBL/GenBank/DDBJ whole genome shotgun (WGS) entry which is preliminary data.</text>
</comment>
<feature type="chain" id="PRO_5034410259" description="DUF3757 domain-containing protein" evidence="1">
    <location>
        <begin position="29"/>
        <end position="155"/>
    </location>
</feature>
<evidence type="ECO:0000313" key="2">
    <source>
        <dbReference type="EMBL" id="MBJ2254922.1"/>
    </source>
</evidence>
<feature type="signal peptide" evidence="1">
    <location>
        <begin position="1"/>
        <end position="28"/>
    </location>
</feature>
<gene>
    <name evidence="2" type="ORF">JFT45_00080</name>
</gene>
<sequence length="155" mass="16767">MIDRSFRLALVACTLASSAMFVSVSASANSNLITKEFAVGCNGGDFGGRATGVYTIDPKTRAISAHIQKYKIFRFDNKSAGNKANLNMGMSHSNTTTAMSVYSADNLRQDDTWRSVSLSRWLHQVPGYPVSVGVEFVFDKSGKDPKCKASTVLAQ</sequence>
<proteinExistence type="predicted"/>
<keyword evidence="1" id="KW-0732">Signal</keyword>
<reference evidence="2" key="1">
    <citation type="submission" date="2020-12" db="EMBL/GenBank/DDBJ databases">
        <title>Antibiotic resistance and phylogeny of Pseudomonas spp. isolated over three decades from chicken meat in the Norwegian food chain.</title>
        <authorList>
            <person name="Moen B."/>
        </authorList>
    </citation>
    <scope>NUCLEOTIDE SEQUENCE</scope>
    <source>
        <strain evidence="2">MF6762</strain>
    </source>
</reference>
<accession>A0A8I1FMK1</accession>
<organism evidence="2 3">
    <name type="scientific">Pseudomonas psychrophila</name>
    <dbReference type="NCBI Taxonomy" id="122355"/>
    <lineage>
        <taxon>Bacteria</taxon>
        <taxon>Pseudomonadati</taxon>
        <taxon>Pseudomonadota</taxon>
        <taxon>Gammaproteobacteria</taxon>
        <taxon>Pseudomonadales</taxon>
        <taxon>Pseudomonadaceae</taxon>
        <taxon>Pseudomonas</taxon>
    </lineage>
</organism>
<evidence type="ECO:0008006" key="4">
    <source>
        <dbReference type="Google" id="ProtNLM"/>
    </source>
</evidence>
<dbReference type="AlphaFoldDB" id="A0A8I1FMK1"/>
<dbReference type="Proteomes" id="UP000658390">
    <property type="component" value="Unassembled WGS sequence"/>
</dbReference>
<evidence type="ECO:0000313" key="3">
    <source>
        <dbReference type="Proteomes" id="UP000658390"/>
    </source>
</evidence>
<dbReference type="GeneID" id="96619184"/>
<dbReference type="RefSeq" id="WP_019823747.1">
    <property type="nucleotide sequence ID" value="NZ_ATLR01000014.1"/>
</dbReference>
<dbReference type="EMBL" id="JAEKCZ010000001">
    <property type="protein sequence ID" value="MBJ2254922.1"/>
    <property type="molecule type" value="Genomic_DNA"/>
</dbReference>
<evidence type="ECO:0000256" key="1">
    <source>
        <dbReference type="SAM" id="SignalP"/>
    </source>
</evidence>
<protein>
    <recommendedName>
        <fullName evidence="4">DUF3757 domain-containing protein</fullName>
    </recommendedName>
</protein>